<proteinExistence type="predicted"/>
<evidence type="ECO:0000256" key="3">
    <source>
        <dbReference type="PROSITE-ProRule" id="PRU00023"/>
    </source>
</evidence>
<dbReference type="AlphaFoldDB" id="A0A9P0EFL7"/>
<dbReference type="InterPro" id="IPR025676">
    <property type="entry name" value="Clr5_dom"/>
</dbReference>
<sequence>MASSSKDIPDEVWSRHKDTILKLRFDESLPLDAARSKSRNIVQVMKEDHGFEATYYEIQLKKWKAAKNLKRKDWETILPIYNDLEKRGLKPRVRLGDQVLDERKVKKARRYLTSDHERIHESDALLTLSEQTRLWRIEYCRDDGEYTDHSGRHLGTNNREPSPSIALSLGETNTFPSAIQNQSAQESATRNLGQYRENTTSSQLVTYVHPSLSSPMLSFEDFESMPSFLLGQEIFQDTCLGSSHSDMNGLALTSAAGVENSDLILNELDPPLASSSDHLLVSAPGTVNLESLAFASKPRHYMNPSWFFQKTSSLLRLVGMSKGSSLMTQRAIPTSEVFKRVIFSIANNFAGLKNIPRAIILGMLKSFSKARSDLVTCLQSKNVKFSEPLADNLIRAAVEAGDEELVGIILDTTSGQANVVDINEIVCEVGYTRFSALALAAYLHRPAMVRKLLRHGAKVGGQCFTCECGIERVRGCRNCDICDCPLTVIYEQYKQPGQYRQRRDQYQYMRTQPDPACNVSEAAEIVKLILDNHPVMVTRLLKDPRYFMTTSDRLLELLAQAVPPDRHAEIFEPPRIRDQDFHTTKLVALCSIVDKLEPQRARQIISKLLSNCERMGCTGHKTSRSLNYVTNRAILSNKFELADYFLSIIQPDQGNLAAAIRSRRTDLVDSLLEQGALSHGDAPCCDGMSHPFDSGHCGKPTTPLAEAIRLQDARLIKRLEEYGALNRIFEVHRGDFTAALFATVEVGDCVFLKQLLSTASANFYRWNAIGTQINRPALYGVKRTPLQQACEMGSFEMVEFVVTKGALINAPPAKRGGATALQLAAISGSVRVVEFLLDNGAEIHAAPALEDGRTALEGAAEHGRVSVLDILLQRGEQGYSRDDISKARFYAEKERQRGCEERLKQALFWAGGQTHKSLN</sequence>
<feature type="repeat" description="ANK" evidence="3">
    <location>
        <begin position="781"/>
        <end position="813"/>
    </location>
</feature>
<gene>
    <name evidence="5" type="ORF">CSOL1703_00013317</name>
</gene>
<keyword evidence="2 3" id="KW-0040">ANK repeat</keyword>
<dbReference type="InterPro" id="IPR002110">
    <property type="entry name" value="Ankyrin_rpt"/>
</dbReference>
<accession>A0A9P0EFL7</accession>
<feature type="repeat" description="ANK" evidence="3">
    <location>
        <begin position="816"/>
        <end position="848"/>
    </location>
</feature>
<dbReference type="InterPro" id="IPR036770">
    <property type="entry name" value="Ankyrin_rpt-contain_sf"/>
</dbReference>
<keyword evidence="6" id="KW-1185">Reference proteome</keyword>
<dbReference type="EMBL" id="CABFOC020000018">
    <property type="protein sequence ID" value="CAH0047078.1"/>
    <property type="molecule type" value="Genomic_DNA"/>
</dbReference>
<evidence type="ECO:0000256" key="2">
    <source>
        <dbReference type="ARBA" id="ARBA00023043"/>
    </source>
</evidence>
<reference evidence="5 6" key="2">
    <citation type="submission" date="2021-10" db="EMBL/GenBank/DDBJ databases">
        <authorList>
            <person name="Piombo E."/>
        </authorList>
    </citation>
    <scope>NUCLEOTIDE SEQUENCE [LARGE SCALE GENOMIC DNA]</scope>
</reference>
<evidence type="ECO:0000313" key="6">
    <source>
        <dbReference type="Proteomes" id="UP000775872"/>
    </source>
</evidence>
<evidence type="ECO:0000259" key="4">
    <source>
        <dbReference type="Pfam" id="PF14420"/>
    </source>
</evidence>
<dbReference type="PROSITE" id="PS50088">
    <property type="entry name" value="ANK_REPEAT"/>
    <property type="match status" value="3"/>
</dbReference>
<name>A0A9P0EFL7_9HYPO</name>
<feature type="domain" description="Clr5" evidence="4">
    <location>
        <begin position="10"/>
        <end position="66"/>
    </location>
</feature>
<dbReference type="Pfam" id="PF12796">
    <property type="entry name" value="Ank_2"/>
    <property type="match status" value="1"/>
</dbReference>
<dbReference type="PANTHER" id="PTHR24198">
    <property type="entry name" value="ANKYRIN REPEAT AND PROTEIN KINASE DOMAIN-CONTAINING PROTEIN"/>
    <property type="match status" value="1"/>
</dbReference>
<dbReference type="Proteomes" id="UP000775872">
    <property type="component" value="Unassembled WGS sequence"/>
</dbReference>
<dbReference type="Gene3D" id="1.25.40.20">
    <property type="entry name" value="Ankyrin repeat-containing domain"/>
    <property type="match status" value="2"/>
</dbReference>
<organism evidence="5 6">
    <name type="scientific">Clonostachys solani</name>
    <dbReference type="NCBI Taxonomy" id="160281"/>
    <lineage>
        <taxon>Eukaryota</taxon>
        <taxon>Fungi</taxon>
        <taxon>Dikarya</taxon>
        <taxon>Ascomycota</taxon>
        <taxon>Pezizomycotina</taxon>
        <taxon>Sordariomycetes</taxon>
        <taxon>Hypocreomycetidae</taxon>
        <taxon>Hypocreales</taxon>
        <taxon>Bionectriaceae</taxon>
        <taxon>Clonostachys</taxon>
    </lineage>
</organism>
<dbReference type="PROSITE" id="PS50297">
    <property type="entry name" value="ANK_REP_REGION"/>
    <property type="match status" value="2"/>
</dbReference>
<dbReference type="PANTHER" id="PTHR24198:SF165">
    <property type="entry name" value="ANKYRIN REPEAT-CONTAINING PROTEIN-RELATED"/>
    <property type="match status" value="1"/>
</dbReference>
<dbReference type="GO" id="GO:0005737">
    <property type="term" value="C:cytoplasm"/>
    <property type="evidence" value="ECO:0007669"/>
    <property type="project" value="TreeGrafter"/>
</dbReference>
<dbReference type="SUPFAM" id="SSF48403">
    <property type="entry name" value="Ankyrin repeat"/>
    <property type="match status" value="1"/>
</dbReference>
<keyword evidence="1" id="KW-0677">Repeat</keyword>
<reference evidence="6" key="1">
    <citation type="submission" date="2019-06" db="EMBL/GenBank/DDBJ databases">
        <authorList>
            <person name="Broberg M."/>
        </authorList>
    </citation>
    <scope>NUCLEOTIDE SEQUENCE [LARGE SCALE GENOMIC DNA]</scope>
</reference>
<dbReference type="OrthoDB" id="539213at2759"/>
<feature type="repeat" description="ANK" evidence="3">
    <location>
        <begin position="851"/>
        <end position="883"/>
    </location>
</feature>
<protein>
    <recommendedName>
        <fullName evidence="4">Clr5 domain-containing protein</fullName>
    </recommendedName>
</protein>
<evidence type="ECO:0000313" key="5">
    <source>
        <dbReference type="EMBL" id="CAH0047078.1"/>
    </source>
</evidence>
<comment type="caution">
    <text evidence="5">The sequence shown here is derived from an EMBL/GenBank/DDBJ whole genome shotgun (WGS) entry which is preliminary data.</text>
</comment>
<dbReference type="SMART" id="SM00248">
    <property type="entry name" value="ANK"/>
    <property type="match status" value="4"/>
</dbReference>
<dbReference type="Pfam" id="PF14420">
    <property type="entry name" value="Clr5"/>
    <property type="match status" value="1"/>
</dbReference>
<evidence type="ECO:0000256" key="1">
    <source>
        <dbReference type="ARBA" id="ARBA00022737"/>
    </source>
</evidence>